<gene>
    <name evidence="7" type="primary">Sirpb1</name>
    <name evidence="7" type="ORF">SEMFRA_R04703</name>
</gene>
<keyword evidence="8" id="KW-1185">Reference proteome</keyword>
<evidence type="ECO:0000256" key="3">
    <source>
        <dbReference type="ARBA" id="ARBA00023180"/>
    </source>
</evidence>
<evidence type="ECO:0000256" key="2">
    <source>
        <dbReference type="ARBA" id="ARBA00023157"/>
    </source>
</evidence>
<dbReference type="Pfam" id="PF07686">
    <property type="entry name" value="V-set"/>
    <property type="match status" value="1"/>
</dbReference>
<keyword evidence="5" id="KW-0812">Transmembrane</keyword>
<feature type="non-terminal residue" evidence="7">
    <location>
        <position position="363"/>
    </location>
</feature>
<reference evidence="7 8" key="1">
    <citation type="submission" date="2019-09" db="EMBL/GenBank/DDBJ databases">
        <title>Bird 10,000 Genomes (B10K) Project - Family phase.</title>
        <authorList>
            <person name="Zhang G."/>
        </authorList>
    </citation>
    <scope>NUCLEOTIDE SEQUENCE [LARGE SCALE GENOMIC DNA]</scope>
    <source>
        <strain evidence="7">B10K-DU-001-42</strain>
        <tissue evidence="7">Muscle</tissue>
    </source>
</reference>
<dbReference type="SMART" id="SM00409">
    <property type="entry name" value="IG"/>
    <property type="match status" value="3"/>
</dbReference>
<dbReference type="InterPro" id="IPR003597">
    <property type="entry name" value="Ig_C1-set"/>
</dbReference>
<sequence length="363" mass="39614">RVQQPQEQLLATAGQTITLSCTTSGDGPIGPVEWLKGRGNENKTIYAQTSSSPRVTRVVNGSNTDFSIHIRDVQPEDAGTYYCVKYKRTVGQSASLEFFQSGKGTVVSVHAKPTTPVVFGPEQRAGPGESATFTCETGGFFPRSISVRWLKNRAPISAQQPQISPGQSNSSYSLSSRVTLTLQQEDVRSQLSCEVQHPTLPAPLRGTYRLREALRVSPSVRLLPEPSSVDVNQTLNLSCRAEGFYPREVAVSWLENGREVKVENASRAAETPQGLFELSSLLELQATEERNGSVFACRVLHDGQEPVSRTLTLWIAVPTKEGLSDSSQLGVTLLASPGLWLGILLEKGLLGGLLIFLFRRMRT</sequence>
<name>A0A7L2I8U9_9PICI</name>
<feature type="domain" description="Ig-like" evidence="6">
    <location>
        <begin position="218"/>
        <end position="312"/>
    </location>
</feature>
<proteinExistence type="predicted"/>
<dbReference type="Pfam" id="PF07654">
    <property type="entry name" value="C1-set"/>
    <property type="match status" value="2"/>
</dbReference>
<dbReference type="InterPro" id="IPR003599">
    <property type="entry name" value="Ig_sub"/>
</dbReference>
<dbReference type="InterPro" id="IPR013783">
    <property type="entry name" value="Ig-like_fold"/>
</dbReference>
<keyword evidence="1" id="KW-0732">Signal</keyword>
<dbReference type="SUPFAM" id="SSF48726">
    <property type="entry name" value="Immunoglobulin"/>
    <property type="match status" value="3"/>
</dbReference>
<dbReference type="InterPro" id="IPR007110">
    <property type="entry name" value="Ig-like_dom"/>
</dbReference>
<dbReference type="InterPro" id="IPR013106">
    <property type="entry name" value="Ig_V-set"/>
</dbReference>
<dbReference type="FunFam" id="2.60.40.10:FF:000295">
    <property type="entry name" value="Tyrosine-protein phosphatase non-receptor type substrate 1"/>
    <property type="match status" value="1"/>
</dbReference>
<keyword evidence="3" id="KW-0325">Glycoprotein</keyword>
<feature type="transmembrane region" description="Helical" evidence="5">
    <location>
        <begin position="338"/>
        <end position="358"/>
    </location>
</feature>
<dbReference type="InterPro" id="IPR036179">
    <property type="entry name" value="Ig-like_dom_sf"/>
</dbReference>
<evidence type="ECO:0000259" key="6">
    <source>
        <dbReference type="PROSITE" id="PS50835"/>
    </source>
</evidence>
<dbReference type="InterPro" id="IPR051755">
    <property type="entry name" value="Ig-like_CS_Receptor"/>
</dbReference>
<keyword evidence="5" id="KW-1133">Transmembrane helix</keyword>
<organism evidence="7 8">
    <name type="scientific">Semnornis frantzii</name>
    <dbReference type="NCBI Taxonomy" id="91796"/>
    <lineage>
        <taxon>Eukaryota</taxon>
        <taxon>Metazoa</taxon>
        <taxon>Chordata</taxon>
        <taxon>Craniata</taxon>
        <taxon>Vertebrata</taxon>
        <taxon>Euteleostomi</taxon>
        <taxon>Archelosauria</taxon>
        <taxon>Archosauria</taxon>
        <taxon>Dinosauria</taxon>
        <taxon>Saurischia</taxon>
        <taxon>Theropoda</taxon>
        <taxon>Coelurosauria</taxon>
        <taxon>Aves</taxon>
        <taxon>Neognathae</taxon>
        <taxon>Neoaves</taxon>
        <taxon>Telluraves</taxon>
        <taxon>Coraciimorphae</taxon>
        <taxon>Piciformes</taxon>
        <taxon>Ramphastidae</taxon>
        <taxon>Semnornis</taxon>
    </lineage>
</organism>
<dbReference type="PROSITE" id="PS50835">
    <property type="entry name" value="IG_LIKE"/>
    <property type="match status" value="3"/>
</dbReference>
<feature type="non-terminal residue" evidence="7">
    <location>
        <position position="1"/>
    </location>
</feature>
<dbReference type="OrthoDB" id="6370831at2759"/>
<dbReference type="SMART" id="SM00406">
    <property type="entry name" value="IGv"/>
    <property type="match status" value="1"/>
</dbReference>
<keyword evidence="5" id="KW-0472">Membrane</keyword>
<dbReference type="EMBL" id="VWYK01003437">
    <property type="protein sequence ID" value="NXR05863.1"/>
    <property type="molecule type" value="Genomic_DNA"/>
</dbReference>
<dbReference type="Gene3D" id="2.60.40.10">
    <property type="entry name" value="Immunoglobulins"/>
    <property type="match status" value="3"/>
</dbReference>
<evidence type="ECO:0000256" key="4">
    <source>
        <dbReference type="ARBA" id="ARBA00023319"/>
    </source>
</evidence>
<keyword evidence="2" id="KW-1015">Disulfide bond</keyword>
<comment type="caution">
    <text evidence="7">The sequence shown here is derived from an EMBL/GenBank/DDBJ whole genome shotgun (WGS) entry which is preliminary data.</text>
</comment>
<dbReference type="AlphaFoldDB" id="A0A7L2I8U9"/>
<dbReference type="PANTHER" id="PTHR19971">
    <property type="entry name" value="SIGNAL-REGULATORY PROTEIN BETA"/>
    <property type="match status" value="1"/>
</dbReference>
<keyword evidence="4" id="KW-0393">Immunoglobulin domain</keyword>
<dbReference type="SMART" id="SM00407">
    <property type="entry name" value="IGc1"/>
    <property type="match status" value="2"/>
</dbReference>
<evidence type="ECO:0000313" key="7">
    <source>
        <dbReference type="EMBL" id="NXR05863.1"/>
    </source>
</evidence>
<feature type="domain" description="Ig-like" evidence="6">
    <location>
        <begin position="113"/>
        <end position="217"/>
    </location>
</feature>
<dbReference type="Proteomes" id="UP000536381">
    <property type="component" value="Unassembled WGS sequence"/>
</dbReference>
<feature type="domain" description="Ig-like" evidence="6">
    <location>
        <begin position="1"/>
        <end position="83"/>
    </location>
</feature>
<protein>
    <submittedName>
        <fullName evidence="7">SIRBL protein</fullName>
    </submittedName>
</protein>
<evidence type="ECO:0000256" key="1">
    <source>
        <dbReference type="ARBA" id="ARBA00022729"/>
    </source>
</evidence>
<accession>A0A7L2I8U9</accession>
<evidence type="ECO:0000256" key="5">
    <source>
        <dbReference type="SAM" id="Phobius"/>
    </source>
</evidence>
<evidence type="ECO:0000313" key="8">
    <source>
        <dbReference type="Proteomes" id="UP000536381"/>
    </source>
</evidence>